<protein>
    <submittedName>
        <fullName evidence="2">Uncharacterized protein</fullName>
    </submittedName>
</protein>
<keyword evidence="3" id="KW-1185">Reference proteome</keyword>
<sequence>MDTLALWNPPPAPPPPPQQQQQEEEEEDDRDDDPLNHRYRHVSKISSAMSNRRQMVQLWLTRAGMTDLSISIVNADTSNADTHNFSRRREKWTKHSVEIVNILVQYSAQLAVLDLGISPQRAKPILGLPPSKVPRLRSLRLCHHEYYDLTESKASTGHAIVGSPNINSLRVAIPAPVIDGTRVQWGNLIDLALTIESGSWNENPNILSEFLSTCQSLVVLSVVISYDPRTNRDHGSTVVSIPSTLYVHFS</sequence>
<gene>
    <name evidence="2" type="ORF">EST38_g8470</name>
</gene>
<evidence type="ECO:0000256" key="1">
    <source>
        <dbReference type="SAM" id="MobiDB-lite"/>
    </source>
</evidence>
<dbReference type="AlphaFoldDB" id="A0A4Q2DCD4"/>
<feature type="compositionally biased region" description="Pro residues" evidence="1">
    <location>
        <begin position="8"/>
        <end position="18"/>
    </location>
</feature>
<feature type="compositionally biased region" description="Acidic residues" evidence="1">
    <location>
        <begin position="22"/>
        <end position="32"/>
    </location>
</feature>
<organism evidence="2 3">
    <name type="scientific">Candolleomyces aberdarensis</name>
    <dbReference type="NCBI Taxonomy" id="2316362"/>
    <lineage>
        <taxon>Eukaryota</taxon>
        <taxon>Fungi</taxon>
        <taxon>Dikarya</taxon>
        <taxon>Basidiomycota</taxon>
        <taxon>Agaricomycotina</taxon>
        <taxon>Agaricomycetes</taxon>
        <taxon>Agaricomycetidae</taxon>
        <taxon>Agaricales</taxon>
        <taxon>Agaricineae</taxon>
        <taxon>Psathyrellaceae</taxon>
        <taxon>Candolleomyces</taxon>
    </lineage>
</organism>
<feature type="region of interest" description="Disordered" evidence="1">
    <location>
        <begin position="1"/>
        <end position="36"/>
    </location>
</feature>
<reference evidence="2 3" key="1">
    <citation type="submission" date="2019-01" db="EMBL/GenBank/DDBJ databases">
        <title>Draft genome sequence of Psathyrella aberdarensis IHI B618.</title>
        <authorList>
            <person name="Buettner E."/>
            <person name="Kellner H."/>
        </authorList>
    </citation>
    <scope>NUCLEOTIDE SEQUENCE [LARGE SCALE GENOMIC DNA]</scope>
    <source>
        <strain evidence="2 3">IHI B618</strain>
    </source>
</reference>
<evidence type="ECO:0000313" key="2">
    <source>
        <dbReference type="EMBL" id="RXW17380.1"/>
    </source>
</evidence>
<accession>A0A4Q2DCD4</accession>
<comment type="caution">
    <text evidence="2">The sequence shown here is derived from an EMBL/GenBank/DDBJ whole genome shotgun (WGS) entry which is preliminary data.</text>
</comment>
<evidence type="ECO:0000313" key="3">
    <source>
        <dbReference type="Proteomes" id="UP000290288"/>
    </source>
</evidence>
<name>A0A4Q2DCD4_9AGAR</name>
<dbReference type="EMBL" id="SDEE01000345">
    <property type="protein sequence ID" value="RXW17380.1"/>
    <property type="molecule type" value="Genomic_DNA"/>
</dbReference>
<proteinExistence type="predicted"/>
<dbReference type="Proteomes" id="UP000290288">
    <property type="component" value="Unassembled WGS sequence"/>
</dbReference>